<evidence type="ECO:0000313" key="3">
    <source>
        <dbReference type="Proteomes" id="UP000050525"/>
    </source>
</evidence>
<dbReference type="PANTHER" id="PTHR35674:SF1">
    <property type="entry name" value="CDNA SEQUENCE CK137956"/>
    <property type="match status" value="1"/>
</dbReference>
<dbReference type="EMBL" id="AKHW03000257">
    <property type="protein sequence ID" value="KYO48035.1"/>
    <property type="molecule type" value="Genomic_DNA"/>
</dbReference>
<reference evidence="2 3" key="1">
    <citation type="journal article" date="2012" name="Genome Biol.">
        <title>Sequencing three crocodilian genomes to illuminate the evolution of archosaurs and amniotes.</title>
        <authorList>
            <person name="St John J.A."/>
            <person name="Braun E.L."/>
            <person name="Isberg S.R."/>
            <person name="Miles L.G."/>
            <person name="Chong A.Y."/>
            <person name="Gongora J."/>
            <person name="Dalzell P."/>
            <person name="Moran C."/>
            <person name="Bed'hom B."/>
            <person name="Abzhanov A."/>
            <person name="Burgess S.C."/>
            <person name="Cooksey A.M."/>
            <person name="Castoe T.A."/>
            <person name="Crawford N.G."/>
            <person name="Densmore L.D."/>
            <person name="Drew J.C."/>
            <person name="Edwards S.V."/>
            <person name="Faircloth B.C."/>
            <person name="Fujita M.K."/>
            <person name="Greenwold M.J."/>
            <person name="Hoffmann F.G."/>
            <person name="Howard J.M."/>
            <person name="Iguchi T."/>
            <person name="Janes D.E."/>
            <person name="Khan S.Y."/>
            <person name="Kohno S."/>
            <person name="de Koning A.J."/>
            <person name="Lance S.L."/>
            <person name="McCarthy F.M."/>
            <person name="McCormack J.E."/>
            <person name="Merchant M.E."/>
            <person name="Peterson D.G."/>
            <person name="Pollock D.D."/>
            <person name="Pourmand N."/>
            <person name="Raney B.J."/>
            <person name="Roessler K.A."/>
            <person name="Sanford J.R."/>
            <person name="Sawyer R.H."/>
            <person name="Schmidt C.J."/>
            <person name="Triplett E.W."/>
            <person name="Tuberville T.D."/>
            <person name="Venegas-Anaya M."/>
            <person name="Howard J.T."/>
            <person name="Jarvis E.D."/>
            <person name="Guillette L.J.Jr."/>
            <person name="Glenn T.C."/>
            <person name="Green R.E."/>
            <person name="Ray D.A."/>
        </authorList>
    </citation>
    <scope>NUCLEOTIDE SEQUENCE [LARGE SCALE GENOMIC DNA]</scope>
    <source>
        <strain evidence="2">KSC_2009_1</strain>
    </source>
</reference>
<dbReference type="Pfam" id="PF15752">
    <property type="entry name" value="DUF4688"/>
    <property type="match status" value="1"/>
</dbReference>
<dbReference type="Proteomes" id="UP000050525">
    <property type="component" value="Unassembled WGS sequence"/>
</dbReference>
<name>A0A151PGY6_ALLMI</name>
<feature type="region of interest" description="Disordered" evidence="1">
    <location>
        <begin position="258"/>
        <end position="278"/>
    </location>
</feature>
<sequence length="472" mass="52280">MPTGENGPQGLTVSPKGPFPLGPFPRHIWIHHNTPQDSLDKACHDIWKRVQGLSEDLQPTSPLFLQPTCPPEPPETLRASQESLEQNCVKDEISLLVEQEYLSLTQETINETEMQGLKEGKKTDFTLSQTASNSSLIPPSNRDQLLDETEGVESVYKAMIGSKERERKLRALCDAQLSTKATIAESSRLAKCSSKNSRGVDNGITNIEASNLEISKLLVQFPVKHTETAKAPDKQLVAEKAKTVKDFLQNSKLSSLGQKESAAATPLTTTTAESQAPGQKKQILGLSKICPKTNPDLVTEALQTPVTTAPPDKNSFKYSGSIFAPRFPTNSTTATLNHPFWLNLNFPPPPIFPNHSGFPQFQGLYHQRVRMPYQQTIHPSLGCYSRQVTPYNPQHLFRSPYTPLLNYVPLVHPNYSYQQRNLLKPSSNVRDPPAMAGDGPQYQFPHLYGFNSTLGGSLRTNPYFSSVSGINF</sequence>
<dbReference type="OrthoDB" id="9948768at2759"/>
<feature type="compositionally biased region" description="Low complexity" evidence="1">
    <location>
        <begin position="262"/>
        <end position="272"/>
    </location>
</feature>
<dbReference type="eggNOG" id="ENOG502QX2U">
    <property type="taxonomic scope" value="Eukaryota"/>
</dbReference>
<accession>A0A151PGY6</accession>
<protein>
    <submittedName>
        <fullName evidence="2">Uncharacterized protein</fullName>
    </submittedName>
</protein>
<dbReference type="InterPro" id="IPR031496">
    <property type="entry name" value="DUF4688"/>
</dbReference>
<dbReference type="KEGG" id="amj:102561249"/>
<dbReference type="PANTHER" id="PTHR35674">
    <property type="entry name" value="CDNA SEQUENCE CK137956"/>
    <property type="match status" value="1"/>
</dbReference>
<proteinExistence type="predicted"/>
<dbReference type="AlphaFoldDB" id="A0A151PGY6"/>
<gene>
    <name evidence="2" type="ORF">Y1Q_0001861</name>
</gene>
<comment type="caution">
    <text evidence="2">The sequence shown here is derived from an EMBL/GenBank/DDBJ whole genome shotgun (WGS) entry which is preliminary data.</text>
</comment>
<evidence type="ECO:0000313" key="2">
    <source>
        <dbReference type="EMBL" id="KYO48035.1"/>
    </source>
</evidence>
<keyword evidence="3" id="KW-1185">Reference proteome</keyword>
<evidence type="ECO:0000256" key="1">
    <source>
        <dbReference type="SAM" id="MobiDB-lite"/>
    </source>
</evidence>
<organism evidence="2 3">
    <name type="scientific">Alligator mississippiensis</name>
    <name type="common">American alligator</name>
    <dbReference type="NCBI Taxonomy" id="8496"/>
    <lineage>
        <taxon>Eukaryota</taxon>
        <taxon>Metazoa</taxon>
        <taxon>Chordata</taxon>
        <taxon>Craniata</taxon>
        <taxon>Vertebrata</taxon>
        <taxon>Euteleostomi</taxon>
        <taxon>Archelosauria</taxon>
        <taxon>Archosauria</taxon>
        <taxon>Crocodylia</taxon>
        <taxon>Alligatoridae</taxon>
        <taxon>Alligatorinae</taxon>
        <taxon>Alligator</taxon>
    </lineage>
</organism>